<dbReference type="Proteomes" id="UP000306319">
    <property type="component" value="Unassembled WGS sequence"/>
</dbReference>
<accession>A0AC61RM51</accession>
<evidence type="ECO:0000313" key="2">
    <source>
        <dbReference type="Proteomes" id="UP000306319"/>
    </source>
</evidence>
<sequence length="502" mass="57874">MKRRIISFLAGVALMAGLPSAADNPKREFRGAWLHVIGQTQWQSKSTAEAQKYIVSQLQKLQDAGCNAVIFQVRPTADAVYRSELEPWSAWLTGKRGKAPYPEWDPMAFAIEEAHKRGMEFHAWLNPYRVTSNAKDILPADHVSKREPHRFVKFNGQVFFDPAYKENRDFICEVVKDIIDRYDVDGIHIDDYFYPYPANGKKFQADDASYRKFGNGMNRNDWRRNNVDLLIEQLHTTIKSEKPWVRFGVSPFGIWRNKSTDSRGSNSNGLQNYDDLYADVLLWAKNGWIDYLAPQLYWTLDMKAAPSRHLAQWWNDNANGVDVYIGQDVQRTMNTPDPRNNDRNELDTKVKLSRRLPNVKGNVWWHGYWVTGNYKGVADSLAMKYQSTIALPPEYGDKSLKPSRVKDLQVENRGDRLFLTWTGKRKYHDHTPEETDAVRYVVYEFFAGEEIDLDDPQAIIAVTPYNSVLISDDLSQLSGSTFVVTALDRMNRESDPEKIKVK</sequence>
<keyword evidence="2" id="KW-1185">Reference proteome</keyword>
<name>A0AC61RM51_9BACT</name>
<evidence type="ECO:0000313" key="1">
    <source>
        <dbReference type="EMBL" id="TGY79197.1"/>
    </source>
</evidence>
<organism evidence="1 2">
    <name type="scientific">Lepagella muris</name>
    <dbReference type="NCBI Taxonomy" id="3032870"/>
    <lineage>
        <taxon>Bacteria</taxon>
        <taxon>Pseudomonadati</taxon>
        <taxon>Bacteroidota</taxon>
        <taxon>Bacteroidia</taxon>
        <taxon>Bacteroidales</taxon>
        <taxon>Muribaculaceae</taxon>
        <taxon>Lepagella</taxon>
    </lineage>
</organism>
<proteinExistence type="predicted"/>
<protein>
    <submittedName>
        <fullName evidence="1">Uncharacterized protein</fullName>
    </submittedName>
</protein>
<comment type="caution">
    <text evidence="1">The sequence shown here is derived from an EMBL/GenBank/DDBJ whole genome shotgun (WGS) entry which is preliminary data.</text>
</comment>
<reference evidence="1" key="1">
    <citation type="submission" date="2019-04" db="EMBL/GenBank/DDBJ databases">
        <title>Microbes associate with the intestines of laboratory mice.</title>
        <authorList>
            <person name="Navarre W."/>
            <person name="Wong E."/>
            <person name="Huang K."/>
            <person name="Tropini C."/>
            <person name="Ng K."/>
            <person name="Yu B."/>
        </authorList>
    </citation>
    <scope>NUCLEOTIDE SEQUENCE</scope>
    <source>
        <strain evidence="1">NM04_E33</strain>
    </source>
</reference>
<dbReference type="EMBL" id="SRYB01000008">
    <property type="protein sequence ID" value="TGY79197.1"/>
    <property type="molecule type" value="Genomic_DNA"/>
</dbReference>
<gene>
    <name evidence="1" type="ORF">E5331_07400</name>
</gene>